<reference evidence="2 3" key="1">
    <citation type="journal article" date="2023" name="Hortic Res">
        <title>Pangenome of water caltrop reveals structural variations and asymmetric subgenome divergence after allopolyploidization.</title>
        <authorList>
            <person name="Zhang X."/>
            <person name="Chen Y."/>
            <person name="Wang L."/>
            <person name="Yuan Y."/>
            <person name="Fang M."/>
            <person name="Shi L."/>
            <person name="Lu R."/>
            <person name="Comes H.P."/>
            <person name="Ma Y."/>
            <person name="Chen Y."/>
            <person name="Huang G."/>
            <person name="Zhou Y."/>
            <person name="Zheng Z."/>
            <person name="Qiu Y."/>
        </authorList>
    </citation>
    <scope>NUCLEOTIDE SEQUENCE [LARGE SCALE GENOMIC DNA]</scope>
    <source>
        <tissue evidence="2">Roots</tissue>
    </source>
</reference>
<dbReference type="AlphaFoldDB" id="A0AAN7Q2I5"/>
<feature type="region of interest" description="Disordered" evidence="1">
    <location>
        <begin position="27"/>
        <end position="51"/>
    </location>
</feature>
<name>A0AAN7Q2I5_9MYRT</name>
<evidence type="ECO:0000313" key="2">
    <source>
        <dbReference type="EMBL" id="KAK4755630.1"/>
    </source>
</evidence>
<accession>A0AAN7Q2I5</accession>
<organism evidence="2 3">
    <name type="scientific">Trapa incisa</name>
    <dbReference type="NCBI Taxonomy" id="236973"/>
    <lineage>
        <taxon>Eukaryota</taxon>
        <taxon>Viridiplantae</taxon>
        <taxon>Streptophyta</taxon>
        <taxon>Embryophyta</taxon>
        <taxon>Tracheophyta</taxon>
        <taxon>Spermatophyta</taxon>
        <taxon>Magnoliopsida</taxon>
        <taxon>eudicotyledons</taxon>
        <taxon>Gunneridae</taxon>
        <taxon>Pentapetalae</taxon>
        <taxon>rosids</taxon>
        <taxon>malvids</taxon>
        <taxon>Myrtales</taxon>
        <taxon>Lythraceae</taxon>
        <taxon>Trapa</taxon>
    </lineage>
</organism>
<protein>
    <submittedName>
        <fullName evidence="2">Uncharacterized protein</fullName>
    </submittedName>
</protein>
<evidence type="ECO:0000256" key="1">
    <source>
        <dbReference type="SAM" id="MobiDB-lite"/>
    </source>
</evidence>
<gene>
    <name evidence="2" type="ORF">SAY87_009387</name>
</gene>
<dbReference type="EMBL" id="JAXIOK010000014">
    <property type="protein sequence ID" value="KAK4755630.1"/>
    <property type="molecule type" value="Genomic_DNA"/>
</dbReference>
<proteinExistence type="predicted"/>
<keyword evidence="3" id="KW-1185">Reference proteome</keyword>
<dbReference type="Proteomes" id="UP001345219">
    <property type="component" value="Chromosome 8"/>
</dbReference>
<evidence type="ECO:0000313" key="3">
    <source>
        <dbReference type="Proteomes" id="UP001345219"/>
    </source>
</evidence>
<sequence>MAAISAVLLVIRSLQLDPDAEARVGRLWLSKPPEQPSPSTSKKYNGGKKGV</sequence>
<comment type="caution">
    <text evidence="2">The sequence shown here is derived from an EMBL/GenBank/DDBJ whole genome shotgun (WGS) entry which is preliminary data.</text>
</comment>